<evidence type="ECO:0000313" key="2">
    <source>
        <dbReference type="Proteomes" id="UP000649617"/>
    </source>
</evidence>
<dbReference type="Proteomes" id="UP000649617">
    <property type="component" value="Unassembled WGS sequence"/>
</dbReference>
<feature type="non-terminal residue" evidence="1">
    <location>
        <position position="86"/>
    </location>
</feature>
<comment type="caution">
    <text evidence="1">The sequence shown here is derived from an EMBL/GenBank/DDBJ whole genome shotgun (WGS) entry which is preliminary data.</text>
</comment>
<feature type="non-terminal residue" evidence="1">
    <location>
        <position position="1"/>
    </location>
</feature>
<proteinExistence type="predicted"/>
<dbReference type="AlphaFoldDB" id="A0A812S4Z3"/>
<sequence length="86" mass="9597">ELSVLSPLPEELQDGGLRCPLERLVKLLVAMVVGTFCGPSSSQSIWPCTPLRMEEQTSMRTCYGALTPRTEQGEFASRRRRRCALV</sequence>
<protein>
    <submittedName>
        <fullName evidence="1">Uncharacterized protein</fullName>
    </submittedName>
</protein>
<name>A0A812S4Z3_SYMPI</name>
<organism evidence="1 2">
    <name type="scientific">Symbiodinium pilosum</name>
    <name type="common">Dinoflagellate</name>
    <dbReference type="NCBI Taxonomy" id="2952"/>
    <lineage>
        <taxon>Eukaryota</taxon>
        <taxon>Sar</taxon>
        <taxon>Alveolata</taxon>
        <taxon>Dinophyceae</taxon>
        <taxon>Suessiales</taxon>
        <taxon>Symbiodiniaceae</taxon>
        <taxon>Symbiodinium</taxon>
    </lineage>
</organism>
<reference evidence="1" key="1">
    <citation type="submission" date="2021-02" db="EMBL/GenBank/DDBJ databases">
        <authorList>
            <person name="Dougan E. K."/>
            <person name="Rhodes N."/>
            <person name="Thang M."/>
            <person name="Chan C."/>
        </authorList>
    </citation>
    <scope>NUCLEOTIDE SEQUENCE</scope>
</reference>
<keyword evidence="2" id="KW-1185">Reference proteome</keyword>
<dbReference type="EMBL" id="CAJNIZ010022470">
    <property type="protein sequence ID" value="CAE7462005.1"/>
    <property type="molecule type" value="Genomic_DNA"/>
</dbReference>
<evidence type="ECO:0000313" key="1">
    <source>
        <dbReference type="EMBL" id="CAE7462005.1"/>
    </source>
</evidence>
<accession>A0A812S4Z3</accession>
<gene>
    <name evidence="1" type="ORF">SPIL2461_LOCUS11554</name>
</gene>